<keyword evidence="1" id="KW-0489">Methyltransferase</keyword>
<feature type="compositionally biased region" description="Basic and acidic residues" evidence="4">
    <location>
        <begin position="711"/>
        <end position="720"/>
    </location>
</feature>
<dbReference type="GO" id="GO:0032259">
    <property type="term" value="P:methylation"/>
    <property type="evidence" value="ECO:0007669"/>
    <property type="project" value="UniProtKB-KW"/>
</dbReference>
<dbReference type="GeneID" id="92515120"/>
<dbReference type="EMBL" id="JAFEUZ010000024">
    <property type="protein sequence ID" value="KAG5477833.1"/>
    <property type="molecule type" value="Genomic_DNA"/>
</dbReference>
<feature type="region of interest" description="Disordered" evidence="4">
    <location>
        <begin position="211"/>
        <end position="234"/>
    </location>
</feature>
<proteinExistence type="predicted"/>
<gene>
    <name evidence="6" type="ORF">LSCM1_05135</name>
</gene>
<feature type="region of interest" description="Disordered" evidence="4">
    <location>
        <begin position="83"/>
        <end position="118"/>
    </location>
</feature>
<dbReference type="InterPro" id="IPR046341">
    <property type="entry name" value="SET_dom_sf"/>
</dbReference>
<feature type="compositionally biased region" description="Polar residues" evidence="4">
    <location>
        <begin position="83"/>
        <end position="101"/>
    </location>
</feature>
<dbReference type="AlphaFoldDB" id="A0A836KTN8"/>
<dbReference type="CDD" id="cd20071">
    <property type="entry name" value="SET_SMYD"/>
    <property type="match status" value="1"/>
</dbReference>
<evidence type="ECO:0000313" key="6">
    <source>
        <dbReference type="EMBL" id="KAG5477833.1"/>
    </source>
</evidence>
<protein>
    <recommendedName>
        <fullName evidence="5">SET domain-containing protein</fullName>
    </recommendedName>
</protein>
<evidence type="ECO:0000256" key="2">
    <source>
        <dbReference type="ARBA" id="ARBA00022679"/>
    </source>
</evidence>
<accession>A0A836KTN8</accession>
<dbReference type="PANTHER" id="PTHR46402:SF2">
    <property type="entry name" value="HISTONE-LYSINE N-TRIMETHYLTRANSFERASE SMYD5"/>
    <property type="match status" value="1"/>
</dbReference>
<evidence type="ECO:0000256" key="3">
    <source>
        <dbReference type="ARBA" id="ARBA00022691"/>
    </source>
</evidence>
<reference evidence="7" key="2">
    <citation type="journal article" date="2021" name="Sci. Data">
        <title>Chromosome-scale genome sequencing, assembly and annotation of six genomes from subfamily Leishmaniinae.</title>
        <authorList>
            <person name="Almutairi H."/>
            <person name="Urbaniak M.D."/>
            <person name="Bates M.D."/>
            <person name="Jariyapan N."/>
            <person name="Kwakye-Nuako G."/>
            <person name="Thomaz Soccol V."/>
            <person name="Al-Salem W.S."/>
            <person name="Dillon R.J."/>
            <person name="Bates P.A."/>
            <person name="Gatherer D."/>
        </authorList>
    </citation>
    <scope>NUCLEOTIDE SEQUENCE [LARGE SCALE GENOMIC DNA]</scope>
</reference>
<comment type="caution">
    <text evidence="6">The sequence shown here is derived from an EMBL/GenBank/DDBJ whole genome shotgun (WGS) entry which is preliminary data.</text>
</comment>
<evidence type="ECO:0000313" key="7">
    <source>
        <dbReference type="Proteomes" id="UP000673552"/>
    </source>
</evidence>
<dbReference type="Pfam" id="PF00856">
    <property type="entry name" value="SET"/>
    <property type="match status" value="1"/>
</dbReference>
<dbReference type="SUPFAM" id="SSF82199">
    <property type="entry name" value="SET domain"/>
    <property type="match status" value="1"/>
</dbReference>
<organism evidence="6 7">
    <name type="scientific">Leishmania martiniquensis</name>
    <dbReference type="NCBI Taxonomy" id="1580590"/>
    <lineage>
        <taxon>Eukaryota</taxon>
        <taxon>Discoba</taxon>
        <taxon>Euglenozoa</taxon>
        <taxon>Kinetoplastea</taxon>
        <taxon>Metakinetoplastina</taxon>
        <taxon>Trypanosomatida</taxon>
        <taxon>Trypanosomatidae</taxon>
        <taxon>Leishmaniinae</taxon>
        <taxon>Leishmania</taxon>
    </lineage>
</organism>
<dbReference type="Gene3D" id="2.170.270.10">
    <property type="entry name" value="SET domain"/>
    <property type="match status" value="1"/>
</dbReference>
<keyword evidence="2" id="KW-0808">Transferase</keyword>
<feature type="compositionally biased region" description="Basic residues" evidence="4">
    <location>
        <begin position="737"/>
        <end position="746"/>
    </location>
</feature>
<sequence>MAGAAPSHCGDDARLHRVQGDDQDVSDTSAVSFPPQVKWISAETGWGVFATRPYQTGDHVLWEPPWVFAQSYKTWNTRPAETRSRASTSVCARDSSPSPQTDIWAPSADSTGHSEWTSGSTCIPVEGAATKEQLERLRCCFGCGAPLLAFLREECDRIDGVLQAMKQNEGMESGNTSPKNVCESGTRMMQAPVPATWDLILDANVQHLAQTPGDASAEASPPAHTVRSAGTSAAAAASSRPYVTEVDVAGRQHCVYFCMPACEKRGLMEEGKRLVLASPPHSRLSMSRPGPEGAKRDAPSGAAGGTALTPSSAAQTPLVSLLRYPTPDAVVGFAQHPPPVALRLKAWPTRLHVLSSLHSVARRCNERVWLLTLLLAKHQHCTLTSASAAGTSPPQPRRFVAWLRDTVAPNFRIRLEEMLRSYAEGAMHLLSMEQRALLKFTWHLLTWWWLLCSAEEYTAIATVATGASVTLPAWPPFLDPHHAPLEQLSSSSPAATSEAQVLEWVTGALSIAQSTAFPLQLYLQLYWLTNANAHMYIVASPLYTLWCRWLQSKADCGDAATVDAPTMTSHKEGTTAPPENSVKLLERLCALFHKRSVGGVDAALGAEVAHGSGEEDSLHAAGVALYAVAARLNHSCVPNVCFQPTMGPVAASVVALRSIEAGEQLFTSYIRVEDFGEQTGAAAARRRRYLKDHYGFDCGCALCLRSQNLPEKGREHEGRPPHNRPPPSALSLSLSMARKRATRQHRCGAACVRPPLRRVTGSKQKGGR</sequence>
<dbReference type="Proteomes" id="UP000673552">
    <property type="component" value="Unassembled WGS sequence"/>
</dbReference>
<feature type="domain" description="SET" evidence="5">
    <location>
        <begin position="33"/>
        <end position="670"/>
    </location>
</feature>
<name>A0A836KTN8_9TRYP</name>
<dbReference type="PANTHER" id="PTHR46402">
    <property type="entry name" value="SET AND MYND DOMAIN-CONTAINING PROTEIN 5"/>
    <property type="match status" value="1"/>
</dbReference>
<feature type="compositionally biased region" description="Polar residues" evidence="4">
    <location>
        <begin position="108"/>
        <end position="118"/>
    </location>
</feature>
<dbReference type="GO" id="GO:0045814">
    <property type="term" value="P:negative regulation of gene expression, epigenetic"/>
    <property type="evidence" value="ECO:0007669"/>
    <property type="project" value="TreeGrafter"/>
</dbReference>
<evidence type="ECO:0000256" key="4">
    <source>
        <dbReference type="SAM" id="MobiDB-lite"/>
    </source>
</evidence>
<dbReference type="RefSeq" id="XP_067178471.1">
    <property type="nucleotide sequence ID" value="XM_067322608.1"/>
</dbReference>
<feature type="region of interest" description="Disordered" evidence="4">
    <location>
        <begin position="711"/>
        <end position="747"/>
    </location>
</feature>
<evidence type="ECO:0000256" key="1">
    <source>
        <dbReference type="ARBA" id="ARBA00022603"/>
    </source>
</evidence>
<dbReference type="KEGG" id="lmat:92515120"/>
<feature type="region of interest" description="Disordered" evidence="4">
    <location>
        <begin position="276"/>
        <end position="311"/>
    </location>
</feature>
<dbReference type="OrthoDB" id="1028014at2759"/>
<dbReference type="PROSITE" id="PS50280">
    <property type="entry name" value="SET"/>
    <property type="match status" value="1"/>
</dbReference>
<dbReference type="GO" id="GO:0042799">
    <property type="term" value="F:histone H4K20 methyltransferase activity"/>
    <property type="evidence" value="ECO:0007669"/>
    <property type="project" value="TreeGrafter"/>
</dbReference>
<dbReference type="InterPro" id="IPR001214">
    <property type="entry name" value="SET_dom"/>
</dbReference>
<evidence type="ECO:0000259" key="5">
    <source>
        <dbReference type="PROSITE" id="PS50280"/>
    </source>
</evidence>
<reference evidence="7" key="1">
    <citation type="journal article" date="2021" name="Microbiol. Resour. Announc.">
        <title>LGAAP: Leishmaniinae Genome Assembly and Annotation Pipeline.</title>
        <authorList>
            <person name="Almutairi H."/>
            <person name="Urbaniak M.D."/>
            <person name="Bates M.D."/>
            <person name="Jariyapan N."/>
            <person name="Kwakye-Nuako G."/>
            <person name="Thomaz-Soccol V."/>
            <person name="Al-Salem W.S."/>
            <person name="Dillon R.J."/>
            <person name="Bates P.A."/>
            <person name="Gatherer D."/>
        </authorList>
    </citation>
    <scope>NUCLEOTIDE SEQUENCE [LARGE SCALE GENOMIC DNA]</scope>
</reference>
<keyword evidence="7" id="KW-1185">Reference proteome</keyword>
<keyword evidence="3" id="KW-0949">S-adenosyl-L-methionine</keyword>